<reference evidence="2 3" key="1">
    <citation type="journal article" date="2015" name="Genome Biol. Evol.">
        <title>Comparative Genomics of a Bacterivorous Green Alga Reveals Evolutionary Causalities and Consequences of Phago-Mixotrophic Mode of Nutrition.</title>
        <authorList>
            <person name="Burns J.A."/>
            <person name="Paasch A."/>
            <person name="Narechania A."/>
            <person name="Kim E."/>
        </authorList>
    </citation>
    <scope>NUCLEOTIDE SEQUENCE [LARGE SCALE GENOMIC DNA]</scope>
    <source>
        <strain evidence="2 3">PLY_AMNH</strain>
    </source>
</reference>
<feature type="compositionally biased region" description="Gly residues" evidence="1">
    <location>
        <begin position="114"/>
        <end position="129"/>
    </location>
</feature>
<gene>
    <name evidence="2" type="ORF">CYMTET_49888</name>
</gene>
<feature type="region of interest" description="Disordered" evidence="1">
    <location>
        <begin position="112"/>
        <end position="154"/>
    </location>
</feature>
<accession>A0AAE0ETF4</accession>
<comment type="caution">
    <text evidence="2">The sequence shown here is derived from an EMBL/GenBank/DDBJ whole genome shotgun (WGS) entry which is preliminary data.</text>
</comment>
<organism evidence="2 3">
    <name type="scientific">Cymbomonas tetramitiformis</name>
    <dbReference type="NCBI Taxonomy" id="36881"/>
    <lineage>
        <taxon>Eukaryota</taxon>
        <taxon>Viridiplantae</taxon>
        <taxon>Chlorophyta</taxon>
        <taxon>Pyramimonadophyceae</taxon>
        <taxon>Pyramimonadales</taxon>
        <taxon>Pyramimonadaceae</taxon>
        <taxon>Cymbomonas</taxon>
    </lineage>
</organism>
<evidence type="ECO:0000313" key="2">
    <source>
        <dbReference type="EMBL" id="KAK3240263.1"/>
    </source>
</evidence>
<evidence type="ECO:0000313" key="3">
    <source>
        <dbReference type="Proteomes" id="UP001190700"/>
    </source>
</evidence>
<evidence type="ECO:0000256" key="1">
    <source>
        <dbReference type="SAM" id="MobiDB-lite"/>
    </source>
</evidence>
<protein>
    <submittedName>
        <fullName evidence="2">Uncharacterized protein</fullName>
    </submittedName>
</protein>
<dbReference type="AlphaFoldDB" id="A0AAE0ETF4"/>
<dbReference type="Proteomes" id="UP001190700">
    <property type="component" value="Unassembled WGS sequence"/>
</dbReference>
<sequence length="154" mass="16277">MLKSAVPLRFGAANTSRVHRHLRQRAIGQPLTQGAKRRAQAFMRRSSATTAPKCAAGDSQIALEESGGKDLQDDFAAEESTLEASRVATEAGSRKKWAEAFAQKLGMEVVVPKKGGGGEKISGNSQGGGGEEDIGDSRGRGWNEKIAGIAEGRR</sequence>
<name>A0AAE0ETF4_9CHLO</name>
<keyword evidence="3" id="KW-1185">Reference proteome</keyword>
<dbReference type="EMBL" id="LGRX02033694">
    <property type="protein sequence ID" value="KAK3240263.1"/>
    <property type="molecule type" value="Genomic_DNA"/>
</dbReference>
<proteinExistence type="predicted"/>